<proteinExistence type="predicted"/>
<evidence type="ECO:0000313" key="1">
    <source>
        <dbReference type="EMBL" id="HIV27662.1"/>
    </source>
</evidence>
<gene>
    <name evidence="1" type="ORF">IAA64_06805</name>
</gene>
<evidence type="ECO:0000313" key="2">
    <source>
        <dbReference type="Proteomes" id="UP000886884"/>
    </source>
</evidence>
<accession>A0A9D1P7V1</accession>
<reference evidence="1" key="1">
    <citation type="submission" date="2020-10" db="EMBL/GenBank/DDBJ databases">
        <authorList>
            <person name="Gilroy R."/>
        </authorList>
    </citation>
    <scope>NUCLEOTIDE SEQUENCE</scope>
    <source>
        <strain evidence="1">CHK183-6373</strain>
    </source>
</reference>
<sequence>MKAHYPLIVSAMDAGVSRMLTRRCTDVANRYCGALDDMTYLIEPGSGPGLIGACCTVYSCQESRYFRDASLLSYIHEACDMLLRVCHPNGTLDFLATNFYTPATFEIQAFCRGYKNFVRYMQGTAEECAARDHMLKALALLAKGCLNGGFHTPNHRWVECAALLMCHNIFGWKELREKVDGYLSEGIDCDEYGEFTERSMGCYNPINVNSMLVMAEEGNLPQLEEYAQRNLELTFQYCDGDGAIFTRNSRRQDKGEERVYPGHLWYYLYLWAGEKFGNLKYLKFAEEMFRSSVMEGRGVPAPLWLYLEKPQLKALDVDLSGVALPTSYHAFYPNSNILRVRKGDFSYTLLANNPDFLHVKFGKATMTARMCSSFFAVAQFAPTKIAKTETGYRMTFRAHGEYKGLFPTPPASSDWFQMDHSQRPVLNPCDLDYTLDVEDQENGLTMRIRVDNTPHVPFKLEFVVPAGTRLETSQVILDTTAGGELAIKQGDARLENVETGCEVTVRGLFANHMYHKTMRGSVPQRKDAFSLYATDWSPVNREIALCFSHREHARAISAPL</sequence>
<reference evidence="1" key="2">
    <citation type="journal article" date="2021" name="PeerJ">
        <title>Extensive microbial diversity within the chicken gut microbiome revealed by metagenomics and culture.</title>
        <authorList>
            <person name="Gilroy R."/>
            <person name="Ravi A."/>
            <person name="Getino M."/>
            <person name="Pursley I."/>
            <person name="Horton D.L."/>
            <person name="Alikhan N.F."/>
            <person name="Baker D."/>
            <person name="Gharbi K."/>
            <person name="Hall N."/>
            <person name="Watson M."/>
            <person name="Adriaenssens E.M."/>
            <person name="Foster-Nyarko E."/>
            <person name="Jarju S."/>
            <person name="Secka A."/>
            <person name="Antonio M."/>
            <person name="Oren A."/>
            <person name="Chaudhuri R.R."/>
            <person name="La Ragione R."/>
            <person name="Hildebrand F."/>
            <person name="Pallen M.J."/>
        </authorList>
    </citation>
    <scope>NUCLEOTIDE SEQUENCE</scope>
    <source>
        <strain evidence="1">CHK183-6373</strain>
    </source>
</reference>
<dbReference type="Proteomes" id="UP000886884">
    <property type="component" value="Unassembled WGS sequence"/>
</dbReference>
<dbReference type="EMBL" id="DVOT01000126">
    <property type="protein sequence ID" value="HIV27662.1"/>
    <property type="molecule type" value="Genomic_DNA"/>
</dbReference>
<comment type="caution">
    <text evidence="1">The sequence shown here is derived from an EMBL/GenBank/DDBJ whole genome shotgun (WGS) entry which is preliminary data.</text>
</comment>
<name>A0A9D1P7V1_9FIRM</name>
<dbReference type="AlphaFoldDB" id="A0A9D1P7V1"/>
<protein>
    <submittedName>
        <fullName evidence="1">Uncharacterized protein</fullName>
    </submittedName>
</protein>
<organism evidence="1 2">
    <name type="scientific">Candidatus Ornithocaccomicrobium faecavium</name>
    <dbReference type="NCBI Taxonomy" id="2840890"/>
    <lineage>
        <taxon>Bacteria</taxon>
        <taxon>Bacillati</taxon>
        <taxon>Bacillota</taxon>
        <taxon>Clostridia</taxon>
        <taxon>Candidatus Ornithocaccomicrobium</taxon>
    </lineage>
</organism>